<evidence type="ECO:0000256" key="7">
    <source>
        <dbReference type="SAM" id="Phobius"/>
    </source>
</evidence>
<dbReference type="GO" id="GO:0005886">
    <property type="term" value="C:plasma membrane"/>
    <property type="evidence" value="ECO:0007669"/>
    <property type="project" value="UniProtKB-SubCell"/>
</dbReference>
<reference evidence="8" key="1">
    <citation type="submission" date="2015-04" db="EMBL/GenBank/DDBJ databases">
        <authorList>
            <person name="Syromyatnikov M.Y."/>
            <person name="Popov V.N."/>
        </authorList>
    </citation>
    <scope>NUCLEOTIDE SEQUENCE</scope>
    <source>
        <strain evidence="8">MO-1</strain>
    </source>
</reference>
<protein>
    <submittedName>
        <fullName evidence="8">Putative multisubunit Na+/H+ antiporter, MnhC subunit. Containing NADH-ubiquinone oxidoreductase chain 4L domain</fullName>
    </submittedName>
</protein>
<dbReference type="Gene3D" id="1.10.287.3510">
    <property type="match status" value="1"/>
</dbReference>
<dbReference type="InterPro" id="IPR050601">
    <property type="entry name" value="CPA3_antiporter_subunitC"/>
</dbReference>
<organism evidence="8">
    <name type="scientific">Magnetococcus massalia (strain MO-1)</name>
    <dbReference type="NCBI Taxonomy" id="451514"/>
    <lineage>
        <taxon>Bacteria</taxon>
        <taxon>Pseudomonadati</taxon>
        <taxon>Pseudomonadota</taxon>
        <taxon>Magnetococcia</taxon>
        <taxon>Magnetococcales</taxon>
        <taxon>Magnetococcaceae</taxon>
        <taxon>Magnetococcus</taxon>
    </lineage>
</organism>
<gene>
    <name evidence="8" type="ORF">MAGMO_2214</name>
</gene>
<dbReference type="Pfam" id="PF00420">
    <property type="entry name" value="Oxidored_q2"/>
    <property type="match status" value="1"/>
</dbReference>
<evidence type="ECO:0000313" key="8">
    <source>
        <dbReference type="EMBL" id="CRH06379.1"/>
    </source>
</evidence>
<feature type="transmembrane region" description="Helical" evidence="7">
    <location>
        <begin position="6"/>
        <end position="24"/>
    </location>
</feature>
<dbReference type="PANTHER" id="PTHR34583">
    <property type="entry name" value="ANTIPORTER SUBUNIT MNHC2-RELATED"/>
    <property type="match status" value="1"/>
</dbReference>
<evidence type="ECO:0000256" key="3">
    <source>
        <dbReference type="ARBA" id="ARBA00022475"/>
    </source>
</evidence>
<dbReference type="InterPro" id="IPR039428">
    <property type="entry name" value="NUOK/Mnh_C1-like"/>
</dbReference>
<keyword evidence="5 7" id="KW-1133">Transmembrane helix</keyword>
<dbReference type="EMBL" id="LO017727">
    <property type="protein sequence ID" value="CRH06379.1"/>
    <property type="molecule type" value="Genomic_DNA"/>
</dbReference>
<accession>A0A1S7LJS9</accession>
<dbReference type="PANTHER" id="PTHR34583:SF2">
    <property type="entry name" value="ANTIPORTER SUBUNIT MNHC2-RELATED"/>
    <property type="match status" value="1"/>
</dbReference>
<evidence type="ECO:0000256" key="6">
    <source>
        <dbReference type="ARBA" id="ARBA00023136"/>
    </source>
</evidence>
<proteinExistence type="inferred from homology"/>
<dbReference type="NCBIfam" id="NF005624">
    <property type="entry name" value="PRK07375.2-3"/>
    <property type="match status" value="1"/>
</dbReference>
<name>A0A1S7LJS9_MAGMO</name>
<feature type="transmembrane region" description="Helical" evidence="7">
    <location>
        <begin position="75"/>
        <end position="96"/>
    </location>
</feature>
<keyword evidence="3" id="KW-1003">Cell membrane</keyword>
<sequence>MSLIGLLNYWFVIILMMIGFYVVIDSGNLVKKLIGLSIFQTSVFILYISMGKVAGGSAPILSDSVEIYSNPLPHVLILTAIVVGIATTALGLALVIRIREEYGTIEEDEIHSQEEEA</sequence>
<comment type="similarity">
    <text evidence="2">Belongs to the CPA3 antiporters (TC 2.A.63) subunit C family.</text>
</comment>
<dbReference type="NCBIfam" id="NF005621">
    <property type="entry name" value="PRK07375.1-6"/>
    <property type="match status" value="1"/>
</dbReference>
<evidence type="ECO:0000256" key="5">
    <source>
        <dbReference type="ARBA" id="ARBA00022989"/>
    </source>
</evidence>
<keyword evidence="4 7" id="KW-0812">Transmembrane</keyword>
<evidence type="ECO:0000256" key="2">
    <source>
        <dbReference type="ARBA" id="ARBA00010388"/>
    </source>
</evidence>
<feature type="transmembrane region" description="Helical" evidence="7">
    <location>
        <begin position="33"/>
        <end position="55"/>
    </location>
</feature>
<evidence type="ECO:0000256" key="1">
    <source>
        <dbReference type="ARBA" id="ARBA00004651"/>
    </source>
</evidence>
<keyword evidence="6 7" id="KW-0472">Membrane</keyword>
<keyword evidence="8" id="KW-0830">Ubiquinone</keyword>
<evidence type="ECO:0000256" key="4">
    <source>
        <dbReference type="ARBA" id="ARBA00022692"/>
    </source>
</evidence>
<dbReference type="AlphaFoldDB" id="A0A1S7LJS9"/>
<comment type="subcellular location">
    <subcellularLocation>
        <location evidence="1">Cell membrane</location>
        <topology evidence="1">Multi-pass membrane protein</topology>
    </subcellularLocation>
</comment>